<name>A0ABQ7KXX9_BRACM</name>
<dbReference type="EMBL" id="JADBGQ010000009">
    <property type="protein sequence ID" value="KAG5379111.1"/>
    <property type="molecule type" value="Genomic_DNA"/>
</dbReference>
<comment type="caution">
    <text evidence="1">The sequence shown here is derived from an EMBL/GenBank/DDBJ whole genome shotgun (WGS) entry which is preliminary data.</text>
</comment>
<evidence type="ECO:0000313" key="2">
    <source>
        <dbReference type="Proteomes" id="UP000823674"/>
    </source>
</evidence>
<dbReference type="SUPFAM" id="SSF47240">
    <property type="entry name" value="Ferritin-like"/>
    <property type="match status" value="1"/>
</dbReference>
<dbReference type="Proteomes" id="UP000823674">
    <property type="component" value="Chromosome A07"/>
</dbReference>
<dbReference type="InterPro" id="IPR012347">
    <property type="entry name" value="Ferritin-like"/>
</dbReference>
<reference evidence="1 2" key="1">
    <citation type="submission" date="2021-03" db="EMBL/GenBank/DDBJ databases">
        <authorList>
            <person name="King G.J."/>
            <person name="Bancroft I."/>
            <person name="Baten A."/>
            <person name="Bloomfield J."/>
            <person name="Borpatragohain P."/>
            <person name="He Z."/>
            <person name="Irish N."/>
            <person name="Irwin J."/>
            <person name="Liu K."/>
            <person name="Mauleon R.P."/>
            <person name="Moore J."/>
            <person name="Morris R."/>
            <person name="Ostergaard L."/>
            <person name="Wang B."/>
            <person name="Wells R."/>
        </authorList>
    </citation>
    <scope>NUCLEOTIDE SEQUENCE [LARGE SCALE GENOMIC DNA]</scope>
    <source>
        <strain evidence="1">R-o-18</strain>
        <tissue evidence="1">Leaf</tissue>
    </source>
</reference>
<gene>
    <name evidence="1" type="primary">A07p020970.1_BraROA</name>
    <name evidence="1" type="ORF">IGI04_026953</name>
</gene>
<proteinExistence type="predicted"/>
<organism evidence="1 2">
    <name type="scientific">Brassica rapa subsp. trilocularis</name>
    <dbReference type="NCBI Taxonomy" id="1813537"/>
    <lineage>
        <taxon>Eukaryota</taxon>
        <taxon>Viridiplantae</taxon>
        <taxon>Streptophyta</taxon>
        <taxon>Embryophyta</taxon>
        <taxon>Tracheophyta</taxon>
        <taxon>Spermatophyta</taxon>
        <taxon>Magnoliopsida</taxon>
        <taxon>eudicotyledons</taxon>
        <taxon>Gunneridae</taxon>
        <taxon>Pentapetalae</taxon>
        <taxon>rosids</taxon>
        <taxon>malvids</taxon>
        <taxon>Brassicales</taxon>
        <taxon>Brassicaceae</taxon>
        <taxon>Brassiceae</taxon>
        <taxon>Brassica</taxon>
    </lineage>
</organism>
<dbReference type="PANTHER" id="PTHR46777:SF12">
    <property type="entry name" value="GENOME ASSEMBLY, CHROMOSOME: A07"/>
    <property type="match status" value="1"/>
</dbReference>
<feature type="non-terminal residue" evidence="1">
    <location>
        <position position="1"/>
    </location>
</feature>
<dbReference type="InterPro" id="IPR009078">
    <property type="entry name" value="Ferritin-like_SF"/>
</dbReference>
<dbReference type="PANTHER" id="PTHR46777">
    <property type="entry name" value="WUSCHEL-RELATED HOMEOBOX 13"/>
    <property type="match status" value="1"/>
</dbReference>
<protein>
    <submittedName>
        <fullName evidence="1">Uncharacterized protein</fullName>
    </submittedName>
</protein>
<accession>A0ABQ7KXX9</accession>
<dbReference type="Gene3D" id="1.20.1260.10">
    <property type="match status" value="1"/>
</dbReference>
<dbReference type="InterPro" id="IPR044559">
    <property type="entry name" value="WOX13-like"/>
</dbReference>
<keyword evidence="2" id="KW-1185">Reference proteome</keyword>
<sequence length="195" mass="22088">RGENIVVKERGSQNGEYDGRVMTEEQMEILRKQIAMYAVICGQLVSLHESLSSKLPVSSGTTEMLVSFKIVKTASGDIVFKPFVEVKKEPDLLPSSPELSLARLNMKAGQLSLFLTFLCCFSRTQEWKKETTRDVDGLEKRGGRVQLKPMVMPQSEFDYVDKGDVVYAMELALSLEKLVNAKLLYVFFFKDEFLI</sequence>
<evidence type="ECO:0000313" key="1">
    <source>
        <dbReference type="EMBL" id="KAG5379111.1"/>
    </source>
</evidence>